<proteinExistence type="predicted"/>
<dbReference type="InterPro" id="IPR029063">
    <property type="entry name" value="SAM-dependent_MTases_sf"/>
</dbReference>
<dbReference type="PRINTS" id="PR00105">
    <property type="entry name" value="C5METTRFRASE"/>
</dbReference>
<dbReference type="SUPFAM" id="SSF53335">
    <property type="entry name" value="S-adenosyl-L-methionine-dependent methyltransferases"/>
    <property type="match status" value="1"/>
</dbReference>
<dbReference type="PANTHER" id="PTHR10629:SF52">
    <property type="entry name" value="DNA (CYTOSINE-5)-METHYLTRANSFERASE 1"/>
    <property type="match status" value="1"/>
</dbReference>
<name>A0A383B1E1_9ZZZZ</name>
<dbReference type="GO" id="GO:0003886">
    <property type="term" value="F:DNA (cytosine-5-)-methyltransferase activity"/>
    <property type="evidence" value="ECO:0007669"/>
    <property type="project" value="UniProtKB-EC"/>
</dbReference>
<sequence length="220" mass="25039">MDDNSLKFIDLFAGCGGLSLGLEQAGFKPVLVSELNESAAKTYKINRNEEDFEFIRDVKDIKGEIVKDFNNIDLVCGGPPCQGYSAIGIRRTHKAGKKAMPKNRLYKEMIRIIGLVEPKIFLFENVRGILTGRWTSSGKKGEIFRSVFKDFQDKLGDNYHLRWELIKSSSYGIPQNRPRLFMVGLHKSLNFCKKKEKDLAVSFEIILEDMKNDDLPLKKG</sequence>
<keyword evidence="3" id="KW-0808">Transferase</keyword>
<feature type="non-terminal residue" evidence="5">
    <location>
        <position position="220"/>
    </location>
</feature>
<dbReference type="InterPro" id="IPR018117">
    <property type="entry name" value="C5_DNA_meth_AS"/>
</dbReference>
<dbReference type="NCBIfam" id="TIGR00675">
    <property type="entry name" value="dcm"/>
    <property type="match status" value="1"/>
</dbReference>
<dbReference type="GO" id="GO:0044027">
    <property type="term" value="P:negative regulation of gene expression via chromosomal CpG island methylation"/>
    <property type="evidence" value="ECO:0007669"/>
    <property type="project" value="TreeGrafter"/>
</dbReference>
<keyword evidence="4" id="KW-0949">S-adenosyl-L-methionine</keyword>
<evidence type="ECO:0000256" key="3">
    <source>
        <dbReference type="ARBA" id="ARBA00022679"/>
    </source>
</evidence>
<dbReference type="InterPro" id="IPR050390">
    <property type="entry name" value="C5-Methyltransferase"/>
</dbReference>
<dbReference type="GO" id="GO:0005634">
    <property type="term" value="C:nucleus"/>
    <property type="evidence" value="ECO:0007669"/>
    <property type="project" value="TreeGrafter"/>
</dbReference>
<evidence type="ECO:0000256" key="2">
    <source>
        <dbReference type="ARBA" id="ARBA00022603"/>
    </source>
</evidence>
<dbReference type="Pfam" id="PF00145">
    <property type="entry name" value="DNA_methylase"/>
    <property type="match status" value="1"/>
</dbReference>
<dbReference type="PANTHER" id="PTHR10629">
    <property type="entry name" value="CYTOSINE-SPECIFIC METHYLTRANSFERASE"/>
    <property type="match status" value="1"/>
</dbReference>
<accession>A0A383B1E1</accession>
<dbReference type="GO" id="GO:0003677">
    <property type="term" value="F:DNA binding"/>
    <property type="evidence" value="ECO:0007669"/>
    <property type="project" value="TreeGrafter"/>
</dbReference>
<dbReference type="EC" id="2.1.1.37" evidence="1"/>
<gene>
    <name evidence="5" type="ORF">METZ01_LOCUS466860</name>
</gene>
<evidence type="ECO:0000256" key="1">
    <source>
        <dbReference type="ARBA" id="ARBA00011975"/>
    </source>
</evidence>
<evidence type="ECO:0000256" key="4">
    <source>
        <dbReference type="ARBA" id="ARBA00022691"/>
    </source>
</evidence>
<evidence type="ECO:0000313" key="5">
    <source>
        <dbReference type="EMBL" id="SVE14006.1"/>
    </source>
</evidence>
<dbReference type="InterPro" id="IPR001525">
    <property type="entry name" value="C5_MeTfrase"/>
</dbReference>
<dbReference type="AlphaFoldDB" id="A0A383B1E1"/>
<dbReference type="PROSITE" id="PS00094">
    <property type="entry name" value="C5_MTASE_1"/>
    <property type="match status" value="1"/>
</dbReference>
<protein>
    <recommendedName>
        <fullName evidence="1">DNA (cytosine-5-)-methyltransferase</fullName>
        <ecNumber evidence="1">2.1.1.37</ecNumber>
    </recommendedName>
</protein>
<dbReference type="PROSITE" id="PS51679">
    <property type="entry name" value="SAM_MT_C5"/>
    <property type="match status" value="1"/>
</dbReference>
<keyword evidence="2" id="KW-0489">Methyltransferase</keyword>
<dbReference type="EMBL" id="UINC01196825">
    <property type="protein sequence ID" value="SVE14006.1"/>
    <property type="molecule type" value="Genomic_DNA"/>
</dbReference>
<dbReference type="Gene3D" id="3.40.50.150">
    <property type="entry name" value="Vaccinia Virus protein VP39"/>
    <property type="match status" value="1"/>
</dbReference>
<reference evidence="5" key="1">
    <citation type="submission" date="2018-05" db="EMBL/GenBank/DDBJ databases">
        <authorList>
            <person name="Lanie J.A."/>
            <person name="Ng W.-L."/>
            <person name="Kazmierczak K.M."/>
            <person name="Andrzejewski T.M."/>
            <person name="Davidsen T.M."/>
            <person name="Wayne K.J."/>
            <person name="Tettelin H."/>
            <person name="Glass J.I."/>
            <person name="Rusch D."/>
            <person name="Podicherti R."/>
            <person name="Tsui H.-C.T."/>
            <person name="Winkler M.E."/>
        </authorList>
    </citation>
    <scope>NUCLEOTIDE SEQUENCE</scope>
</reference>
<organism evidence="5">
    <name type="scientific">marine metagenome</name>
    <dbReference type="NCBI Taxonomy" id="408172"/>
    <lineage>
        <taxon>unclassified sequences</taxon>
        <taxon>metagenomes</taxon>
        <taxon>ecological metagenomes</taxon>
    </lineage>
</organism>
<dbReference type="GO" id="GO:0032259">
    <property type="term" value="P:methylation"/>
    <property type="evidence" value="ECO:0007669"/>
    <property type="project" value="UniProtKB-KW"/>
</dbReference>